<gene>
    <name evidence="1" type="ORF">HPB50_022727</name>
</gene>
<name>A0ACB7S8W2_HYAAI</name>
<dbReference type="EMBL" id="CM023485">
    <property type="protein sequence ID" value="KAH6931193.1"/>
    <property type="molecule type" value="Genomic_DNA"/>
</dbReference>
<evidence type="ECO:0000313" key="2">
    <source>
        <dbReference type="Proteomes" id="UP000821845"/>
    </source>
</evidence>
<dbReference type="Proteomes" id="UP000821845">
    <property type="component" value="Chromosome 5"/>
</dbReference>
<keyword evidence="2" id="KW-1185">Reference proteome</keyword>
<comment type="caution">
    <text evidence="1">The sequence shown here is derived from an EMBL/GenBank/DDBJ whole genome shotgun (WGS) entry which is preliminary data.</text>
</comment>
<organism evidence="1 2">
    <name type="scientific">Hyalomma asiaticum</name>
    <name type="common">Tick</name>
    <dbReference type="NCBI Taxonomy" id="266040"/>
    <lineage>
        <taxon>Eukaryota</taxon>
        <taxon>Metazoa</taxon>
        <taxon>Ecdysozoa</taxon>
        <taxon>Arthropoda</taxon>
        <taxon>Chelicerata</taxon>
        <taxon>Arachnida</taxon>
        <taxon>Acari</taxon>
        <taxon>Parasitiformes</taxon>
        <taxon>Ixodida</taxon>
        <taxon>Ixodoidea</taxon>
        <taxon>Ixodidae</taxon>
        <taxon>Hyalomminae</taxon>
        <taxon>Hyalomma</taxon>
    </lineage>
</organism>
<sequence length="96" mass="10431">MVASRKYPDVVSSAIDIVFPSEQAPNNVFSDTKTITDSSSFLPRLCGHIFPESSTSLRSGVSCSDSAKKGPLSLDTERRNPPCRTMAQKWGASELH</sequence>
<reference evidence="1" key="1">
    <citation type="submission" date="2020-05" db="EMBL/GenBank/DDBJ databases">
        <title>Large-scale comparative analyses of tick genomes elucidate their genetic diversity and vector capacities.</title>
        <authorList>
            <person name="Jia N."/>
            <person name="Wang J."/>
            <person name="Shi W."/>
            <person name="Du L."/>
            <person name="Sun Y."/>
            <person name="Zhan W."/>
            <person name="Jiang J."/>
            <person name="Wang Q."/>
            <person name="Zhang B."/>
            <person name="Ji P."/>
            <person name="Sakyi L.B."/>
            <person name="Cui X."/>
            <person name="Yuan T."/>
            <person name="Jiang B."/>
            <person name="Yang W."/>
            <person name="Lam T.T.-Y."/>
            <person name="Chang Q."/>
            <person name="Ding S."/>
            <person name="Wang X."/>
            <person name="Zhu J."/>
            <person name="Ruan X."/>
            <person name="Zhao L."/>
            <person name="Wei J."/>
            <person name="Que T."/>
            <person name="Du C."/>
            <person name="Cheng J."/>
            <person name="Dai P."/>
            <person name="Han X."/>
            <person name="Huang E."/>
            <person name="Gao Y."/>
            <person name="Liu J."/>
            <person name="Shao H."/>
            <person name="Ye R."/>
            <person name="Li L."/>
            <person name="Wei W."/>
            <person name="Wang X."/>
            <person name="Wang C."/>
            <person name="Yang T."/>
            <person name="Huo Q."/>
            <person name="Li W."/>
            <person name="Guo W."/>
            <person name="Chen H."/>
            <person name="Zhou L."/>
            <person name="Ni X."/>
            <person name="Tian J."/>
            <person name="Zhou Y."/>
            <person name="Sheng Y."/>
            <person name="Liu T."/>
            <person name="Pan Y."/>
            <person name="Xia L."/>
            <person name="Li J."/>
            <person name="Zhao F."/>
            <person name="Cao W."/>
        </authorList>
    </citation>
    <scope>NUCLEOTIDE SEQUENCE</scope>
    <source>
        <strain evidence="1">Hyas-2018</strain>
    </source>
</reference>
<proteinExistence type="predicted"/>
<protein>
    <submittedName>
        <fullName evidence="1">Uncharacterized protein</fullName>
    </submittedName>
</protein>
<accession>A0ACB7S8W2</accession>
<evidence type="ECO:0000313" key="1">
    <source>
        <dbReference type="EMBL" id="KAH6931193.1"/>
    </source>
</evidence>